<dbReference type="Proteomes" id="UP000248329">
    <property type="component" value="Unassembled WGS sequence"/>
</dbReference>
<proteinExistence type="predicted"/>
<dbReference type="EMBL" id="PQXF01000008">
    <property type="protein sequence ID" value="PXF61115.1"/>
    <property type="molecule type" value="Genomic_DNA"/>
</dbReference>
<evidence type="ECO:0000313" key="2">
    <source>
        <dbReference type="Proteomes" id="UP000248329"/>
    </source>
</evidence>
<reference evidence="1" key="1">
    <citation type="submission" date="2018-01" db="EMBL/GenBank/DDBJ databases">
        <authorList>
            <person name="Krukenberg V."/>
        </authorList>
    </citation>
    <scope>NUCLEOTIDE SEQUENCE</scope>
    <source>
        <strain evidence="1">E20ANME2</strain>
    </source>
</reference>
<comment type="caution">
    <text evidence="1">The sequence shown here is derived from an EMBL/GenBank/DDBJ whole genome shotgun (WGS) entry which is preliminary data.</text>
</comment>
<protein>
    <submittedName>
        <fullName evidence="1">Uncharacterized protein</fullName>
    </submittedName>
</protein>
<accession>A0AC61L481</accession>
<gene>
    <name evidence="1" type="ORF">C4B59_06025</name>
</gene>
<name>A0AC61L481_9EURY</name>
<evidence type="ECO:0000313" key="1">
    <source>
        <dbReference type="EMBL" id="PXF61115.1"/>
    </source>
</evidence>
<sequence length="227" mass="26157">MDKTLRTIREEIKENRAGNIPSITLLVDTNILADYGWKRDDNVLYLFDTLVVDNYDNLLVIAPKISNVEFKAITKHERAAWLNLKGSIEGKLKDISRYKGFKKLYNNLDESRSELDNLVRSLDRSLYEVLEILSNLMFFFETELPLQDSMAFYISKDPEYGLLFEDALVFSFVKLVGKSLENESKVLFLTGDRDFDVGKVLKELSEVGVEVYFNSGECLQRVKALLE</sequence>
<organism evidence="1 2">
    <name type="scientific">Candidatus Methanogaster sp</name>
    <dbReference type="NCBI Taxonomy" id="3386292"/>
    <lineage>
        <taxon>Archaea</taxon>
        <taxon>Methanobacteriati</taxon>
        <taxon>Methanobacteriota</taxon>
        <taxon>Stenosarchaea group</taxon>
        <taxon>Methanomicrobia</taxon>
        <taxon>Methanosarcinales</taxon>
        <taxon>ANME-2 cluster</taxon>
        <taxon>Candidatus Methanogasteraceae</taxon>
        <taxon>Candidatus Methanogaster</taxon>
    </lineage>
</organism>